<accession>A0A2H0LLW8</accession>
<evidence type="ECO:0000313" key="2">
    <source>
        <dbReference type="Proteomes" id="UP000230859"/>
    </source>
</evidence>
<dbReference type="SUPFAM" id="SSF53448">
    <property type="entry name" value="Nucleotide-diphospho-sugar transferases"/>
    <property type="match status" value="1"/>
</dbReference>
<proteinExistence type="predicted"/>
<sequence>MRKKLTQKKIIVIIPARGNSKRVRKKNIRKLAGRPLIAHSIIQALQSRFIDRIFVSTDNRAIGLVARKYGAEVIWRPNKLSGDKASSESALLHVIDELKRKENYVPDYIVFLQCTSPIRRRNDIDAAIRKFLKSGADSLLSVEAHNKFIWRRNRQTAFPLNYDFRRRPREQDFPEEFKENGSIYILKTSVLTKGKNRLGGKIAIYVMDHWSSFQIDLNEDFELVEWIIRKHRKRYWP</sequence>
<dbReference type="Proteomes" id="UP000230859">
    <property type="component" value="Unassembled WGS sequence"/>
</dbReference>
<dbReference type="CDD" id="cd02513">
    <property type="entry name" value="CMP-NeuAc_Synthase"/>
    <property type="match status" value="1"/>
</dbReference>
<dbReference type="InterPro" id="IPR050793">
    <property type="entry name" value="CMP-NeuNAc_synthase"/>
</dbReference>
<dbReference type="Pfam" id="PF02348">
    <property type="entry name" value="CTP_transf_3"/>
    <property type="match status" value="1"/>
</dbReference>
<name>A0A2H0LLW8_9BACT</name>
<keyword evidence="1" id="KW-0808">Transferase</keyword>
<evidence type="ECO:0000313" key="1">
    <source>
        <dbReference type="EMBL" id="PIQ85381.1"/>
    </source>
</evidence>
<dbReference type="InterPro" id="IPR029044">
    <property type="entry name" value="Nucleotide-diphossugar_trans"/>
</dbReference>
<dbReference type="AlphaFoldDB" id="A0A2H0LLW8"/>
<dbReference type="PANTHER" id="PTHR21485:SF3">
    <property type="entry name" value="N-ACYLNEURAMINATE CYTIDYLYLTRANSFERASE"/>
    <property type="match status" value="1"/>
</dbReference>
<reference evidence="1 2" key="1">
    <citation type="submission" date="2017-09" db="EMBL/GenBank/DDBJ databases">
        <title>Depth-based differentiation of microbial function through sediment-hosted aquifers and enrichment of novel symbionts in the deep terrestrial subsurface.</title>
        <authorList>
            <person name="Probst A.J."/>
            <person name="Ladd B."/>
            <person name="Jarett J.K."/>
            <person name="Geller-Mcgrath D.E."/>
            <person name="Sieber C.M."/>
            <person name="Emerson J.B."/>
            <person name="Anantharaman K."/>
            <person name="Thomas B.C."/>
            <person name="Malmstrom R."/>
            <person name="Stieglmeier M."/>
            <person name="Klingl A."/>
            <person name="Woyke T."/>
            <person name="Ryan C.M."/>
            <person name="Banfield J.F."/>
        </authorList>
    </citation>
    <scope>NUCLEOTIDE SEQUENCE [LARGE SCALE GENOMIC DNA]</scope>
    <source>
        <strain evidence="1">CG11_big_fil_rev_8_21_14_0_20_45_26</strain>
    </source>
</reference>
<organism evidence="1 2">
    <name type="scientific">Candidatus Abzuiibacterium crystallinum</name>
    <dbReference type="NCBI Taxonomy" id="1974748"/>
    <lineage>
        <taxon>Bacteria</taxon>
        <taxon>Pseudomonadati</taxon>
        <taxon>Candidatus Omnitrophota</taxon>
        <taxon>Candidatus Abzuiibacterium</taxon>
    </lineage>
</organism>
<dbReference type="EMBL" id="PCVY01000068">
    <property type="protein sequence ID" value="PIQ85381.1"/>
    <property type="molecule type" value="Genomic_DNA"/>
</dbReference>
<dbReference type="PANTHER" id="PTHR21485">
    <property type="entry name" value="HAD SUPERFAMILY MEMBERS CMAS AND KDSC"/>
    <property type="match status" value="1"/>
</dbReference>
<comment type="caution">
    <text evidence="1">The sequence shown here is derived from an EMBL/GenBank/DDBJ whole genome shotgun (WGS) entry which is preliminary data.</text>
</comment>
<dbReference type="Gene3D" id="3.90.550.10">
    <property type="entry name" value="Spore Coat Polysaccharide Biosynthesis Protein SpsA, Chain A"/>
    <property type="match status" value="1"/>
</dbReference>
<dbReference type="InterPro" id="IPR003329">
    <property type="entry name" value="Cytidylyl_trans"/>
</dbReference>
<protein>
    <submittedName>
        <fullName evidence="1">Acylneuraminate cytidylyltransferase</fullName>
    </submittedName>
</protein>
<keyword evidence="1" id="KW-0548">Nucleotidyltransferase</keyword>
<dbReference type="GO" id="GO:0008781">
    <property type="term" value="F:N-acylneuraminate cytidylyltransferase activity"/>
    <property type="evidence" value="ECO:0007669"/>
    <property type="project" value="TreeGrafter"/>
</dbReference>
<gene>
    <name evidence="1" type="ORF">COV74_09280</name>
</gene>